<dbReference type="AlphaFoldDB" id="A0AAV7PCN6"/>
<keyword evidence="2" id="KW-1185">Reference proteome</keyword>
<gene>
    <name evidence="1" type="ORF">NDU88_004339</name>
</gene>
<name>A0AAV7PCN6_PLEWA</name>
<organism evidence="1 2">
    <name type="scientific">Pleurodeles waltl</name>
    <name type="common">Iberian ribbed newt</name>
    <dbReference type="NCBI Taxonomy" id="8319"/>
    <lineage>
        <taxon>Eukaryota</taxon>
        <taxon>Metazoa</taxon>
        <taxon>Chordata</taxon>
        <taxon>Craniata</taxon>
        <taxon>Vertebrata</taxon>
        <taxon>Euteleostomi</taxon>
        <taxon>Amphibia</taxon>
        <taxon>Batrachia</taxon>
        <taxon>Caudata</taxon>
        <taxon>Salamandroidea</taxon>
        <taxon>Salamandridae</taxon>
        <taxon>Pleurodelinae</taxon>
        <taxon>Pleurodeles</taxon>
    </lineage>
</organism>
<evidence type="ECO:0000313" key="1">
    <source>
        <dbReference type="EMBL" id="KAJ1125925.1"/>
    </source>
</evidence>
<sequence length="120" mass="13377">MDGGGEVVEPRYPPPATPRGAVMIHSLMFESPKILIFLVYTQVEQKQRHLFVEAKRKLHILKNRYKGIHPANLRVLFQSGNTVGRSAHTLIEGRFPSEDGCQNDTVGTALTGIDRARANL</sequence>
<dbReference type="EMBL" id="JANPWB010000011">
    <property type="protein sequence ID" value="KAJ1125925.1"/>
    <property type="molecule type" value="Genomic_DNA"/>
</dbReference>
<comment type="caution">
    <text evidence="1">The sequence shown here is derived from an EMBL/GenBank/DDBJ whole genome shotgun (WGS) entry which is preliminary data.</text>
</comment>
<proteinExistence type="predicted"/>
<dbReference type="Gene3D" id="3.30.250.20">
    <property type="entry name" value="L1 transposable element, C-terminal domain"/>
    <property type="match status" value="1"/>
</dbReference>
<evidence type="ECO:0000313" key="2">
    <source>
        <dbReference type="Proteomes" id="UP001066276"/>
    </source>
</evidence>
<dbReference type="InterPro" id="IPR042566">
    <property type="entry name" value="L1_C"/>
</dbReference>
<accession>A0AAV7PCN6</accession>
<dbReference type="Proteomes" id="UP001066276">
    <property type="component" value="Chromosome 7"/>
</dbReference>
<reference evidence="1" key="1">
    <citation type="journal article" date="2022" name="bioRxiv">
        <title>Sequencing and chromosome-scale assembly of the giantPleurodeles waltlgenome.</title>
        <authorList>
            <person name="Brown T."/>
            <person name="Elewa A."/>
            <person name="Iarovenko S."/>
            <person name="Subramanian E."/>
            <person name="Araus A.J."/>
            <person name="Petzold A."/>
            <person name="Susuki M."/>
            <person name="Suzuki K.-i.T."/>
            <person name="Hayashi T."/>
            <person name="Toyoda A."/>
            <person name="Oliveira C."/>
            <person name="Osipova E."/>
            <person name="Leigh N.D."/>
            <person name="Simon A."/>
            <person name="Yun M.H."/>
        </authorList>
    </citation>
    <scope>NUCLEOTIDE SEQUENCE</scope>
    <source>
        <strain evidence="1">20211129_DDA</strain>
        <tissue evidence="1">Liver</tissue>
    </source>
</reference>
<protein>
    <submittedName>
        <fullName evidence="1">Uncharacterized protein</fullName>
    </submittedName>
</protein>